<keyword evidence="4" id="KW-1185">Reference proteome</keyword>
<evidence type="ECO:0000313" key="4">
    <source>
        <dbReference type="Proteomes" id="UP000610527"/>
    </source>
</evidence>
<evidence type="ECO:0008006" key="5">
    <source>
        <dbReference type="Google" id="ProtNLM"/>
    </source>
</evidence>
<dbReference type="PROSITE" id="PS51257">
    <property type="entry name" value="PROKAR_LIPOPROTEIN"/>
    <property type="match status" value="1"/>
</dbReference>
<feature type="compositionally biased region" description="Basic and acidic residues" evidence="1">
    <location>
        <begin position="26"/>
        <end position="68"/>
    </location>
</feature>
<feature type="compositionally biased region" description="Low complexity" evidence="1">
    <location>
        <begin position="141"/>
        <end position="160"/>
    </location>
</feature>
<evidence type="ECO:0000313" key="3">
    <source>
        <dbReference type="EMBL" id="NUI82830.1"/>
    </source>
</evidence>
<feature type="compositionally biased region" description="Low complexity" evidence="1">
    <location>
        <begin position="69"/>
        <end position="90"/>
    </location>
</feature>
<reference evidence="3 4" key="1">
    <citation type="submission" date="2020-06" db="EMBL/GenBank/DDBJ databases">
        <title>Staphylococcus borealis sp. nov. -A novel member of the Staphylococcaceae family isolated from skin and blood in humans.</title>
        <authorList>
            <person name="Pain M."/>
            <person name="Wolden R."/>
            <person name="Jaen-Luchoro D."/>
            <person name="Salva-Serra F."/>
            <person name="Iglesias B.P."/>
            <person name="Karlsson R."/>
            <person name="Klingenberg C."/>
            <person name="Cavanagh J.P."/>
        </authorList>
    </citation>
    <scope>NUCLEOTIDE SEQUENCE [LARGE SCALE GENOMIC DNA]</scope>
    <source>
        <strain evidence="3 4">58-22</strain>
    </source>
</reference>
<evidence type="ECO:0000256" key="1">
    <source>
        <dbReference type="SAM" id="MobiDB-lite"/>
    </source>
</evidence>
<dbReference type="GeneID" id="74186618"/>
<protein>
    <recommendedName>
        <fullName evidence="5">Lipoprotein</fullName>
    </recommendedName>
</protein>
<comment type="caution">
    <text evidence="3">The sequence shown here is derived from an EMBL/GenBank/DDBJ whole genome shotgun (WGS) entry which is preliminary data.</text>
</comment>
<feature type="chain" id="PRO_5046050589" description="Lipoprotein" evidence="2">
    <location>
        <begin position="20"/>
        <end position="210"/>
    </location>
</feature>
<accession>A0ABX2LUD5</accession>
<feature type="signal peptide" evidence="2">
    <location>
        <begin position="1"/>
        <end position="19"/>
    </location>
</feature>
<gene>
    <name evidence="3" type="ORF">HUN84_08880</name>
</gene>
<proteinExistence type="predicted"/>
<name>A0ABX2LUD5_9STAP</name>
<keyword evidence="2" id="KW-0732">Signal</keyword>
<sequence length="210" mass="23965">MKKLLGTLFAATLVLSACSQDDTKEDENKKSESTTEKKTNDKKENKSKEDNKTKEEKKTSKPDTDTQENKNNNSSEEAQSQEQTQQSDTQRSNWEINRANELRNDPNANYNSDWTEEQQAHAEYETKKSGRPGMADDVTVPNNSQQSSNSNYDPNNPYMNLPNQEWRNNTGGLSSGEIQTRNEILNGTYEGDDAQQKLDAINYYEQKYSK</sequence>
<feature type="compositionally biased region" description="Polar residues" evidence="1">
    <location>
        <begin position="161"/>
        <end position="175"/>
    </location>
</feature>
<dbReference type="RefSeq" id="WP_053030252.1">
    <property type="nucleotide sequence ID" value="NZ_CUEE01000006.1"/>
</dbReference>
<dbReference type="EMBL" id="JABVEG010000005">
    <property type="protein sequence ID" value="NUI82830.1"/>
    <property type="molecule type" value="Genomic_DNA"/>
</dbReference>
<feature type="compositionally biased region" description="Basic and acidic residues" evidence="1">
    <location>
        <begin position="118"/>
        <end position="128"/>
    </location>
</feature>
<organism evidence="3 4">
    <name type="scientific">Staphylococcus borealis</name>
    <dbReference type="NCBI Taxonomy" id="2742203"/>
    <lineage>
        <taxon>Bacteria</taxon>
        <taxon>Bacillati</taxon>
        <taxon>Bacillota</taxon>
        <taxon>Bacilli</taxon>
        <taxon>Bacillales</taxon>
        <taxon>Staphylococcaceae</taxon>
        <taxon>Staphylococcus</taxon>
    </lineage>
</organism>
<evidence type="ECO:0000256" key="2">
    <source>
        <dbReference type="SAM" id="SignalP"/>
    </source>
</evidence>
<feature type="region of interest" description="Disordered" evidence="1">
    <location>
        <begin position="15"/>
        <end position="175"/>
    </location>
</feature>
<dbReference type="Proteomes" id="UP000610527">
    <property type="component" value="Unassembled WGS sequence"/>
</dbReference>